<evidence type="ECO:0000259" key="11">
    <source>
        <dbReference type="PROSITE" id="PS50030"/>
    </source>
</evidence>
<dbReference type="Pfam" id="PF01485">
    <property type="entry name" value="IBR"/>
    <property type="match status" value="1"/>
</dbReference>
<keyword evidence="9" id="KW-0175">Coiled coil</keyword>
<dbReference type="GO" id="GO:0016567">
    <property type="term" value="P:protein ubiquitination"/>
    <property type="evidence" value="ECO:0007669"/>
    <property type="project" value="InterPro"/>
</dbReference>
<protein>
    <recommendedName>
        <fullName evidence="2">RBR-type E3 ubiquitin transferase</fullName>
        <ecNumber evidence="2">2.3.2.31</ecNumber>
    </recommendedName>
</protein>
<dbReference type="CDD" id="cd20335">
    <property type="entry name" value="BRcat_RBR"/>
    <property type="match status" value="1"/>
</dbReference>
<gene>
    <name evidence="13" type="ORF">Esi_0104_0059</name>
</gene>
<evidence type="ECO:0000256" key="3">
    <source>
        <dbReference type="ARBA" id="ARBA00022679"/>
    </source>
</evidence>
<dbReference type="InterPro" id="IPR013083">
    <property type="entry name" value="Znf_RING/FYVE/PHD"/>
</dbReference>
<name>D7FH16_ECTSI</name>
<dbReference type="InterPro" id="IPR044066">
    <property type="entry name" value="TRIAD_supradom"/>
</dbReference>
<keyword evidence="4" id="KW-0479">Metal-binding</keyword>
<dbReference type="AlphaFoldDB" id="D7FH16"/>
<comment type="catalytic activity">
    <reaction evidence="1">
        <text>[E2 ubiquitin-conjugating enzyme]-S-ubiquitinyl-L-cysteine + [acceptor protein]-L-lysine = [E2 ubiquitin-conjugating enzyme]-L-cysteine + [acceptor protein]-N(6)-ubiquitinyl-L-lysine.</text>
        <dbReference type="EC" id="2.3.2.31"/>
    </reaction>
</comment>
<accession>D7FH16</accession>
<dbReference type="InParanoid" id="D7FH16"/>
<dbReference type="OrthoDB" id="1431934at2759"/>
<feature type="compositionally biased region" description="Basic residues" evidence="10">
    <location>
        <begin position="349"/>
        <end position="362"/>
    </location>
</feature>
<evidence type="ECO:0000256" key="5">
    <source>
        <dbReference type="ARBA" id="ARBA00022737"/>
    </source>
</evidence>
<feature type="region of interest" description="Disordered" evidence="10">
    <location>
        <begin position="339"/>
        <end position="388"/>
    </location>
</feature>
<keyword evidence="14" id="KW-1185">Reference proteome</keyword>
<dbReference type="InterPro" id="IPR015940">
    <property type="entry name" value="UBA"/>
</dbReference>
<evidence type="ECO:0000256" key="8">
    <source>
        <dbReference type="ARBA" id="ARBA00022833"/>
    </source>
</evidence>
<dbReference type="GO" id="GO:0008270">
    <property type="term" value="F:zinc ion binding"/>
    <property type="evidence" value="ECO:0007669"/>
    <property type="project" value="UniProtKB-KW"/>
</dbReference>
<dbReference type="STRING" id="2880.D7FH16"/>
<dbReference type="PROSITE" id="PS50030">
    <property type="entry name" value="UBA"/>
    <property type="match status" value="1"/>
</dbReference>
<dbReference type="PROSITE" id="PS51873">
    <property type="entry name" value="TRIAD"/>
    <property type="match status" value="1"/>
</dbReference>
<evidence type="ECO:0000313" key="13">
    <source>
        <dbReference type="EMBL" id="CBJ28394.1"/>
    </source>
</evidence>
<keyword evidence="7" id="KW-0833">Ubl conjugation pathway</keyword>
<keyword evidence="8" id="KW-0862">Zinc</keyword>
<evidence type="ECO:0000256" key="4">
    <source>
        <dbReference type="ARBA" id="ARBA00022723"/>
    </source>
</evidence>
<dbReference type="eggNOG" id="ENOG502SXVI">
    <property type="taxonomic scope" value="Eukaryota"/>
</dbReference>
<dbReference type="EMBL" id="FN647726">
    <property type="protein sequence ID" value="CBJ28394.1"/>
    <property type="molecule type" value="Genomic_DNA"/>
</dbReference>
<sequence length="418" mass="45825">MGFDREHVVRALRECGRGESWKEAAISLLLEPQVSSLAGWEEGLSGTGRQGAAAMQRFADAAPAASQSPCPVCFEDIQAGEVFTVDCKEQHTFCVDCLHHHCRVQLLDSLIPACPLSTMKCGHELGQEEVERVFLLKSYSSASAGGKDGGDTTGVSEEDRRALDTCRNLLTRRGLESTGAIPCVSPECGNWMVPEGGGQRVKCASCLVEFCRRCKRSPYHYAAECDEVVRLSREWSHWLSEGKAAFLGAMAAQDDQHRALLDRHNRKKEEHDRAVKEAQRVRLEYERMEEWKEQRCRCCPHCGRTIEKLSGCDMMASTLMAGTFRMAAARDSRGVEHGLTEAIGESARQRRSPNKSRRRRLARGTSSPTGSPSGATAATGTSSAPSSAACTAHRSRAAWSVRTSPATTHATCITSFVW</sequence>
<dbReference type="InterPro" id="IPR031127">
    <property type="entry name" value="E3_UB_ligase_RBR"/>
</dbReference>
<evidence type="ECO:0000259" key="12">
    <source>
        <dbReference type="PROSITE" id="PS51873"/>
    </source>
</evidence>
<reference evidence="13 14" key="1">
    <citation type="journal article" date="2010" name="Nature">
        <title>The Ectocarpus genome and the independent evolution of multicellularity in brown algae.</title>
        <authorList>
            <person name="Cock J.M."/>
            <person name="Sterck L."/>
            <person name="Rouze P."/>
            <person name="Scornet D."/>
            <person name="Allen A.E."/>
            <person name="Amoutzias G."/>
            <person name="Anthouard V."/>
            <person name="Artiguenave F."/>
            <person name="Aury J.M."/>
            <person name="Badger J.H."/>
            <person name="Beszteri B."/>
            <person name="Billiau K."/>
            <person name="Bonnet E."/>
            <person name="Bothwell J.H."/>
            <person name="Bowler C."/>
            <person name="Boyen C."/>
            <person name="Brownlee C."/>
            <person name="Carrano C.J."/>
            <person name="Charrier B."/>
            <person name="Cho G.Y."/>
            <person name="Coelho S.M."/>
            <person name="Collen J."/>
            <person name="Corre E."/>
            <person name="Da Silva C."/>
            <person name="Delage L."/>
            <person name="Delaroque N."/>
            <person name="Dittami S.M."/>
            <person name="Doulbeau S."/>
            <person name="Elias M."/>
            <person name="Farnham G."/>
            <person name="Gachon C.M."/>
            <person name="Gschloessl B."/>
            <person name="Heesch S."/>
            <person name="Jabbari K."/>
            <person name="Jubin C."/>
            <person name="Kawai H."/>
            <person name="Kimura K."/>
            <person name="Kloareg B."/>
            <person name="Kupper F.C."/>
            <person name="Lang D."/>
            <person name="Le Bail A."/>
            <person name="Leblanc C."/>
            <person name="Lerouge P."/>
            <person name="Lohr M."/>
            <person name="Lopez P.J."/>
            <person name="Martens C."/>
            <person name="Maumus F."/>
            <person name="Michel G."/>
            <person name="Miranda-Saavedra D."/>
            <person name="Morales J."/>
            <person name="Moreau H."/>
            <person name="Motomura T."/>
            <person name="Nagasato C."/>
            <person name="Napoli C.A."/>
            <person name="Nelson D.R."/>
            <person name="Nyvall-Collen P."/>
            <person name="Peters A.F."/>
            <person name="Pommier C."/>
            <person name="Potin P."/>
            <person name="Poulain J."/>
            <person name="Quesneville H."/>
            <person name="Read B."/>
            <person name="Rensing S.A."/>
            <person name="Ritter A."/>
            <person name="Rousvoal S."/>
            <person name="Samanta M."/>
            <person name="Samson G."/>
            <person name="Schroeder D.C."/>
            <person name="Segurens B."/>
            <person name="Strittmatter M."/>
            <person name="Tonon T."/>
            <person name="Tregear J.W."/>
            <person name="Valentin K."/>
            <person name="von Dassow P."/>
            <person name="Yamagishi T."/>
            <person name="Van de Peer Y."/>
            <person name="Wincker P."/>
        </authorList>
    </citation>
    <scope>NUCLEOTIDE SEQUENCE [LARGE SCALE GENOMIC DNA]</scope>
    <source>
        <strain evidence="14">Ec32 / CCAP1310/4</strain>
    </source>
</reference>
<dbReference type="Gene3D" id="2.20.25.20">
    <property type="match status" value="1"/>
</dbReference>
<dbReference type="CDD" id="cd14270">
    <property type="entry name" value="UBA"/>
    <property type="match status" value="1"/>
</dbReference>
<evidence type="ECO:0000256" key="9">
    <source>
        <dbReference type="SAM" id="Coils"/>
    </source>
</evidence>
<keyword evidence="6" id="KW-0863">Zinc-finger</keyword>
<dbReference type="Proteomes" id="UP000002630">
    <property type="component" value="Linkage Group LG27"/>
</dbReference>
<dbReference type="InterPro" id="IPR002867">
    <property type="entry name" value="IBR_dom"/>
</dbReference>
<proteinExistence type="predicted"/>
<dbReference type="GO" id="GO:0061630">
    <property type="term" value="F:ubiquitin protein ligase activity"/>
    <property type="evidence" value="ECO:0007669"/>
    <property type="project" value="UniProtKB-EC"/>
</dbReference>
<evidence type="ECO:0000256" key="1">
    <source>
        <dbReference type="ARBA" id="ARBA00001798"/>
    </source>
</evidence>
<dbReference type="Gene3D" id="3.30.40.10">
    <property type="entry name" value="Zinc/RING finger domain, C3HC4 (zinc finger)"/>
    <property type="match status" value="1"/>
</dbReference>
<evidence type="ECO:0000313" key="14">
    <source>
        <dbReference type="Proteomes" id="UP000002630"/>
    </source>
</evidence>
<dbReference type="EMBL" id="FN649752">
    <property type="protein sequence ID" value="CBJ28394.1"/>
    <property type="molecule type" value="Genomic_DNA"/>
</dbReference>
<feature type="domain" description="UBA" evidence="11">
    <location>
        <begin position="1"/>
        <end position="32"/>
    </location>
</feature>
<evidence type="ECO:0000256" key="10">
    <source>
        <dbReference type="SAM" id="MobiDB-lite"/>
    </source>
</evidence>
<organism evidence="13 14">
    <name type="scientific">Ectocarpus siliculosus</name>
    <name type="common">Brown alga</name>
    <name type="synonym">Conferva siliculosa</name>
    <dbReference type="NCBI Taxonomy" id="2880"/>
    <lineage>
        <taxon>Eukaryota</taxon>
        <taxon>Sar</taxon>
        <taxon>Stramenopiles</taxon>
        <taxon>Ochrophyta</taxon>
        <taxon>PX clade</taxon>
        <taxon>Phaeophyceae</taxon>
        <taxon>Ectocarpales</taxon>
        <taxon>Ectocarpaceae</taxon>
        <taxon>Ectocarpus</taxon>
    </lineage>
</organism>
<evidence type="ECO:0000256" key="6">
    <source>
        <dbReference type="ARBA" id="ARBA00022771"/>
    </source>
</evidence>
<dbReference type="EC" id="2.3.2.31" evidence="2"/>
<evidence type="ECO:0000256" key="2">
    <source>
        <dbReference type="ARBA" id="ARBA00012251"/>
    </source>
</evidence>
<dbReference type="SUPFAM" id="SSF57850">
    <property type="entry name" value="RING/U-box"/>
    <property type="match status" value="2"/>
</dbReference>
<feature type="compositionally biased region" description="Low complexity" evidence="10">
    <location>
        <begin position="363"/>
        <end position="388"/>
    </location>
</feature>
<dbReference type="SMART" id="SM00647">
    <property type="entry name" value="IBR"/>
    <property type="match status" value="1"/>
</dbReference>
<keyword evidence="3" id="KW-0808">Transferase</keyword>
<feature type="coiled-coil region" evidence="9">
    <location>
        <begin position="261"/>
        <end position="288"/>
    </location>
</feature>
<dbReference type="PANTHER" id="PTHR11685">
    <property type="entry name" value="RBR FAMILY RING FINGER AND IBR DOMAIN-CONTAINING"/>
    <property type="match status" value="1"/>
</dbReference>
<evidence type="ECO:0000256" key="7">
    <source>
        <dbReference type="ARBA" id="ARBA00022786"/>
    </source>
</evidence>
<keyword evidence="5" id="KW-0677">Repeat</keyword>
<feature type="domain" description="RING-type" evidence="12">
    <location>
        <begin position="66"/>
        <end position="349"/>
    </location>
</feature>